<sequence length="66" mass="6996">MKVQSVLAATEEQSASMQEIASSSQELAEVSAGLQLAVVAAVIICIKMHVSFYSSAVGRWSIVIQL</sequence>
<dbReference type="AlphaFoldDB" id="I8REE8"/>
<evidence type="ECO:0008006" key="3">
    <source>
        <dbReference type="Google" id="ProtNLM"/>
    </source>
</evidence>
<organism evidence="1 2">
    <name type="scientific">Pelosinus fermentans B4</name>
    <dbReference type="NCBI Taxonomy" id="1149862"/>
    <lineage>
        <taxon>Bacteria</taxon>
        <taxon>Bacillati</taxon>
        <taxon>Bacillota</taxon>
        <taxon>Negativicutes</taxon>
        <taxon>Selenomonadales</taxon>
        <taxon>Sporomusaceae</taxon>
        <taxon>Pelosinus</taxon>
    </lineage>
</organism>
<dbReference type="Proteomes" id="UP000004324">
    <property type="component" value="Unassembled WGS sequence"/>
</dbReference>
<keyword evidence="2" id="KW-1185">Reference proteome</keyword>
<reference evidence="1 2" key="1">
    <citation type="journal article" date="2012" name="J. Bacteriol.">
        <title>Draft Genome Sequences for Two Metal-Reducing Pelosinus fermentans Strains Isolated from a Cr(VI)-Contaminated Site and for Type Strain R7.</title>
        <authorList>
            <person name="Brown S.D."/>
            <person name="Podar M."/>
            <person name="Klingeman D.M."/>
            <person name="Johnson C.M."/>
            <person name="Yang Z.K."/>
            <person name="Utturkar S.M."/>
            <person name="Land M.L."/>
            <person name="Mosher J.J."/>
            <person name="Hurt R.A.Jr."/>
            <person name="Phelps T.J."/>
            <person name="Palumbo A.V."/>
            <person name="Arkin A.P."/>
            <person name="Hazen T.C."/>
            <person name="Elias D.A."/>
        </authorList>
    </citation>
    <scope>NUCLEOTIDE SEQUENCE [LARGE SCALE GENOMIC DNA]</scope>
    <source>
        <strain evidence="1 2">B4</strain>
    </source>
</reference>
<proteinExistence type="predicted"/>
<comment type="caution">
    <text evidence="1">The sequence shown here is derived from an EMBL/GenBank/DDBJ whole genome shotgun (WGS) entry which is preliminary data.</text>
</comment>
<gene>
    <name evidence="1" type="ORF">FB4_3806</name>
</gene>
<accession>I8REE8</accession>
<protein>
    <recommendedName>
        <fullName evidence="3">Methyl-accepting chemotaxis sensory transducer</fullName>
    </recommendedName>
</protein>
<evidence type="ECO:0000313" key="1">
    <source>
        <dbReference type="EMBL" id="EIW17763.1"/>
    </source>
</evidence>
<name>I8REE8_9FIRM</name>
<dbReference type="EMBL" id="AKVJ01000029">
    <property type="protein sequence ID" value="EIW17763.1"/>
    <property type="molecule type" value="Genomic_DNA"/>
</dbReference>
<evidence type="ECO:0000313" key="2">
    <source>
        <dbReference type="Proteomes" id="UP000004324"/>
    </source>
</evidence>